<name>A0A6C0E6M5_9ZZZZ</name>
<organism evidence="1">
    <name type="scientific">viral metagenome</name>
    <dbReference type="NCBI Taxonomy" id="1070528"/>
    <lineage>
        <taxon>unclassified sequences</taxon>
        <taxon>metagenomes</taxon>
        <taxon>organismal metagenomes</taxon>
    </lineage>
</organism>
<proteinExistence type="predicted"/>
<sequence length="130" mass="13862">MPLPGTVHTVAGVGATMFNVPISENTPLVLLIPPCSSVSVTQTLTSSNLQLNPTILLNASTHVLQSELVRAALANDVKWCKCKEGLLLSYPLDAYRQYIAATDPDMYDLMTESGFQTSITLGGGRGQVPN</sequence>
<dbReference type="EMBL" id="MN739744">
    <property type="protein sequence ID" value="QHT24372.1"/>
    <property type="molecule type" value="Genomic_DNA"/>
</dbReference>
<reference evidence="1" key="1">
    <citation type="journal article" date="2020" name="Nature">
        <title>Giant virus diversity and host interactions through global metagenomics.</title>
        <authorList>
            <person name="Schulz F."/>
            <person name="Roux S."/>
            <person name="Paez-Espino D."/>
            <person name="Jungbluth S."/>
            <person name="Walsh D.A."/>
            <person name="Denef V.J."/>
            <person name="McMahon K.D."/>
            <person name="Konstantinidis K.T."/>
            <person name="Eloe-Fadrosh E.A."/>
            <person name="Kyrpides N.C."/>
            <person name="Woyke T."/>
        </authorList>
    </citation>
    <scope>NUCLEOTIDE SEQUENCE</scope>
    <source>
        <strain evidence="1">GVMAG-M-3300023179-138</strain>
    </source>
</reference>
<accession>A0A6C0E6M5</accession>
<protein>
    <submittedName>
        <fullName evidence="1">Uncharacterized protein</fullName>
    </submittedName>
</protein>
<dbReference type="AlphaFoldDB" id="A0A6C0E6M5"/>
<evidence type="ECO:0000313" key="1">
    <source>
        <dbReference type="EMBL" id="QHT24372.1"/>
    </source>
</evidence>